<feature type="signal peptide" evidence="3">
    <location>
        <begin position="1"/>
        <end position="25"/>
    </location>
</feature>
<dbReference type="Gene3D" id="3.40.50.1980">
    <property type="entry name" value="Nitrogenase molybdenum iron protein domain"/>
    <property type="match status" value="2"/>
</dbReference>
<dbReference type="InterPro" id="IPR050902">
    <property type="entry name" value="ABC_Transporter_SBP"/>
</dbReference>
<keyword evidence="6" id="KW-1185">Reference proteome</keyword>
<dbReference type="PROSITE" id="PS51257">
    <property type="entry name" value="PROKAR_LIPOPROTEIN"/>
    <property type="match status" value="1"/>
</dbReference>
<organism evidence="5 6">
    <name type="scientific">Nocardioides cavernae</name>
    <dbReference type="NCBI Taxonomy" id="1921566"/>
    <lineage>
        <taxon>Bacteria</taxon>
        <taxon>Bacillati</taxon>
        <taxon>Actinomycetota</taxon>
        <taxon>Actinomycetes</taxon>
        <taxon>Propionibacteriales</taxon>
        <taxon>Nocardioidaceae</taxon>
        <taxon>Nocardioides</taxon>
    </lineage>
</organism>
<evidence type="ECO:0000256" key="2">
    <source>
        <dbReference type="SAM" id="MobiDB-lite"/>
    </source>
</evidence>
<accession>A0A7Y9KTB8</accession>
<keyword evidence="3" id="KW-0732">Signal</keyword>
<comment type="caution">
    <text evidence="5">The sequence shown here is derived from an EMBL/GenBank/DDBJ whole genome shotgun (WGS) entry which is preliminary data.</text>
</comment>
<comment type="similarity">
    <text evidence="1">Belongs to the bacterial solute-binding protein 8 family.</text>
</comment>
<evidence type="ECO:0000256" key="1">
    <source>
        <dbReference type="ARBA" id="ARBA00008814"/>
    </source>
</evidence>
<feature type="region of interest" description="Disordered" evidence="2">
    <location>
        <begin position="26"/>
        <end position="45"/>
    </location>
</feature>
<dbReference type="EMBL" id="JACCBW010000002">
    <property type="protein sequence ID" value="NYE36673.1"/>
    <property type="molecule type" value="Genomic_DNA"/>
</dbReference>
<feature type="chain" id="PRO_5039467872" evidence="3">
    <location>
        <begin position="26"/>
        <end position="340"/>
    </location>
</feature>
<dbReference type="PANTHER" id="PTHR30535:SF7">
    <property type="entry name" value="IRON(III) DICITRATE-BINDING PROTEIN"/>
    <property type="match status" value="1"/>
</dbReference>
<sequence>MRHAPIGTTVVSAAAVLVLSGCAGAPEADRATDTGPEPSSSGNAASLFPVEVTSCGFTTTIEAPPERAVTLNQGATEVALALGVEDQMAGTAYLDDAIPAKWADAYDAVEVLSKEYPTREDLLAVQPDLVYASYGSAFDGKVAGTRAELEESGTSSYLSPFGCEEAADRPDPTFEAVWDEIDAVATAFGVPERSEQLRTDQQALLDELATSGAGADLDVLWFDSGDKTPYVGAGGGGPQLVLDAVGATNVFADLDGGWAEASWERVVAADPDVIVLADAGWSSAEDKIEHLEGDPVLSQLDAVRDGAYVVVPFSESTPGVRLADGAASVSDQLQQLASRQ</sequence>
<dbReference type="PROSITE" id="PS50983">
    <property type="entry name" value="FE_B12_PBP"/>
    <property type="match status" value="1"/>
</dbReference>
<dbReference type="AlphaFoldDB" id="A0A7Y9KTB8"/>
<name>A0A7Y9KTB8_9ACTN</name>
<feature type="domain" description="Fe/B12 periplasmic-binding" evidence="4">
    <location>
        <begin position="67"/>
        <end position="340"/>
    </location>
</feature>
<proteinExistence type="inferred from homology"/>
<gene>
    <name evidence="5" type="ORF">F4692_001806</name>
</gene>
<evidence type="ECO:0000259" key="4">
    <source>
        <dbReference type="PROSITE" id="PS50983"/>
    </source>
</evidence>
<dbReference type="InterPro" id="IPR002491">
    <property type="entry name" value="ABC_transptr_periplasmic_BD"/>
</dbReference>
<dbReference type="PANTHER" id="PTHR30535">
    <property type="entry name" value="VITAMIN B12-BINDING PROTEIN"/>
    <property type="match status" value="1"/>
</dbReference>
<dbReference type="RefSeq" id="WP_179619322.1">
    <property type="nucleotide sequence ID" value="NZ_JACCBW010000002.1"/>
</dbReference>
<evidence type="ECO:0000256" key="3">
    <source>
        <dbReference type="SAM" id="SignalP"/>
    </source>
</evidence>
<dbReference type="Pfam" id="PF01497">
    <property type="entry name" value="Peripla_BP_2"/>
    <property type="match status" value="1"/>
</dbReference>
<dbReference type="SUPFAM" id="SSF53807">
    <property type="entry name" value="Helical backbone' metal receptor"/>
    <property type="match status" value="1"/>
</dbReference>
<reference evidence="5 6" key="2">
    <citation type="submission" date="2020-08" db="EMBL/GenBank/DDBJ databases">
        <title>The Agave Microbiome: Exploring the role of microbial communities in plant adaptations to desert environments.</title>
        <authorList>
            <person name="Partida-Martinez L.P."/>
        </authorList>
    </citation>
    <scope>NUCLEOTIDE SEQUENCE [LARGE SCALE GENOMIC DNA]</scope>
    <source>
        <strain evidence="5 6">AT2.17</strain>
    </source>
</reference>
<reference evidence="5 6" key="1">
    <citation type="submission" date="2020-07" db="EMBL/GenBank/DDBJ databases">
        <authorList>
            <person name="Partida-Martinez L."/>
            <person name="Huntemann M."/>
            <person name="Clum A."/>
            <person name="Wang J."/>
            <person name="Palaniappan K."/>
            <person name="Ritter S."/>
            <person name="Chen I.-M."/>
            <person name="Stamatis D."/>
            <person name="Reddy T."/>
            <person name="O'Malley R."/>
            <person name="Daum C."/>
            <person name="Shapiro N."/>
            <person name="Ivanova N."/>
            <person name="Kyrpides N."/>
            <person name="Woyke T."/>
        </authorList>
    </citation>
    <scope>NUCLEOTIDE SEQUENCE [LARGE SCALE GENOMIC DNA]</scope>
    <source>
        <strain evidence="5 6">AT2.17</strain>
    </source>
</reference>
<evidence type="ECO:0000313" key="5">
    <source>
        <dbReference type="EMBL" id="NYE36673.1"/>
    </source>
</evidence>
<evidence type="ECO:0000313" key="6">
    <source>
        <dbReference type="Proteomes" id="UP000549911"/>
    </source>
</evidence>
<protein>
    <submittedName>
        <fullName evidence="5">Iron complex transport system substrate-binding protein</fullName>
    </submittedName>
</protein>
<dbReference type="Proteomes" id="UP000549911">
    <property type="component" value="Unassembled WGS sequence"/>
</dbReference>